<keyword evidence="4 6" id="KW-1133">Transmembrane helix</keyword>
<comment type="subcellular location">
    <subcellularLocation>
        <location evidence="1">Membrane</location>
        <topology evidence="1">Multi-pass membrane protein</topology>
    </subcellularLocation>
</comment>
<keyword evidence="3 6" id="KW-0812">Transmembrane</keyword>
<evidence type="ECO:0000256" key="3">
    <source>
        <dbReference type="ARBA" id="ARBA00022692"/>
    </source>
</evidence>
<dbReference type="AlphaFoldDB" id="A0A8H4Q583"/>
<keyword evidence="8" id="KW-1185">Reference proteome</keyword>
<evidence type="ECO:0000256" key="1">
    <source>
        <dbReference type="ARBA" id="ARBA00004141"/>
    </source>
</evidence>
<dbReference type="InterPro" id="IPR000791">
    <property type="entry name" value="Gpr1/Fun34/SatP-like"/>
</dbReference>
<evidence type="ECO:0000256" key="6">
    <source>
        <dbReference type="SAM" id="Phobius"/>
    </source>
</evidence>
<evidence type="ECO:0000256" key="5">
    <source>
        <dbReference type="ARBA" id="ARBA00023136"/>
    </source>
</evidence>
<evidence type="ECO:0000313" key="7">
    <source>
        <dbReference type="EMBL" id="KAF4585922.1"/>
    </source>
</evidence>
<feature type="transmembrane region" description="Helical" evidence="6">
    <location>
        <begin position="158"/>
        <end position="180"/>
    </location>
</feature>
<feature type="transmembrane region" description="Helical" evidence="6">
    <location>
        <begin position="65"/>
        <end position="85"/>
    </location>
</feature>
<sequence>MVDSAEVKPHQATVSQVRDPRFFRLGNPGPLGLISFALTTFVLSLYLCGAGLPDGNPLGAVGPDQVILGLAIFLGGAAQFTAGIMEFRVGNTFGTTVHCSYGAFWLAFAMLRVPQLGIKEAYKGDERAFSFAIGIMLILWSFLTILFVMAALRTNLAILVVLILLVLAFFFLALGQFLSTEHLVAARRLTRAGGIFGALCALGAFYAGGAGLMTEETTWVRFPLGEFAYGRVRGEVV</sequence>
<reference evidence="7 8" key="1">
    <citation type="journal article" date="2020" name="G3 (Bethesda)">
        <title>Genetic Underpinnings of Host Manipulation by Ophiocordyceps as Revealed by Comparative Transcriptomics.</title>
        <authorList>
            <person name="Will I."/>
            <person name="Das B."/>
            <person name="Trinh T."/>
            <person name="Brachmann A."/>
            <person name="Ohm R.A."/>
            <person name="de Bekker C."/>
        </authorList>
    </citation>
    <scope>NUCLEOTIDE SEQUENCE [LARGE SCALE GENOMIC DNA]</scope>
    <source>
        <strain evidence="7 8">EC05</strain>
    </source>
</reference>
<keyword evidence="5 6" id="KW-0472">Membrane</keyword>
<dbReference type="GO" id="GO:0005886">
    <property type="term" value="C:plasma membrane"/>
    <property type="evidence" value="ECO:0007669"/>
    <property type="project" value="TreeGrafter"/>
</dbReference>
<accession>A0A8H4Q583</accession>
<dbReference type="PANTHER" id="PTHR31123:SF1">
    <property type="entry name" value="ACCUMULATION OF DYADS PROTEIN 2-RELATED"/>
    <property type="match status" value="1"/>
</dbReference>
<feature type="transmembrane region" description="Helical" evidence="6">
    <location>
        <begin position="192"/>
        <end position="213"/>
    </location>
</feature>
<comment type="similarity">
    <text evidence="2">Belongs to the acetate uptake transporter (AceTr) (TC 2.A.96) family.</text>
</comment>
<dbReference type="Proteomes" id="UP000562929">
    <property type="component" value="Unassembled WGS sequence"/>
</dbReference>
<proteinExistence type="inferred from homology"/>
<organism evidence="7 8">
    <name type="scientific">Ophiocordyceps camponoti-floridani</name>
    <dbReference type="NCBI Taxonomy" id="2030778"/>
    <lineage>
        <taxon>Eukaryota</taxon>
        <taxon>Fungi</taxon>
        <taxon>Dikarya</taxon>
        <taxon>Ascomycota</taxon>
        <taxon>Pezizomycotina</taxon>
        <taxon>Sordariomycetes</taxon>
        <taxon>Hypocreomycetidae</taxon>
        <taxon>Hypocreales</taxon>
        <taxon>Ophiocordycipitaceae</taxon>
        <taxon>Ophiocordyceps</taxon>
    </lineage>
</organism>
<evidence type="ECO:0000256" key="2">
    <source>
        <dbReference type="ARBA" id="ARBA00005587"/>
    </source>
</evidence>
<evidence type="ECO:0000313" key="8">
    <source>
        <dbReference type="Proteomes" id="UP000562929"/>
    </source>
</evidence>
<dbReference type="OrthoDB" id="3648309at2759"/>
<gene>
    <name evidence="7" type="ORF">GQ602_005227</name>
</gene>
<feature type="transmembrane region" description="Helical" evidence="6">
    <location>
        <begin position="91"/>
        <end position="111"/>
    </location>
</feature>
<dbReference type="Pfam" id="PF01184">
    <property type="entry name" value="Gpr1_Fun34_YaaH"/>
    <property type="match status" value="1"/>
</dbReference>
<dbReference type="InterPro" id="IPR051633">
    <property type="entry name" value="AceTr"/>
</dbReference>
<dbReference type="NCBIfam" id="NF038013">
    <property type="entry name" value="AceTr_1"/>
    <property type="match status" value="1"/>
</dbReference>
<dbReference type="EMBL" id="JAACLJ010000005">
    <property type="protein sequence ID" value="KAF4585922.1"/>
    <property type="molecule type" value="Genomic_DNA"/>
</dbReference>
<dbReference type="PANTHER" id="PTHR31123">
    <property type="entry name" value="ACCUMULATION OF DYADS PROTEIN 2-RELATED"/>
    <property type="match status" value="1"/>
</dbReference>
<feature type="transmembrane region" description="Helical" evidence="6">
    <location>
        <begin position="131"/>
        <end position="152"/>
    </location>
</feature>
<protein>
    <submittedName>
        <fullName evidence="7">Gpr1 family protein</fullName>
    </submittedName>
</protein>
<name>A0A8H4Q583_9HYPO</name>
<comment type="caution">
    <text evidence="7">The sequence shown here is derived from an EMBL/GenBank/DDBJ whole genome shotgun (WGS) entry which is preliminary data.</text>
</comment>
<evidence type="ECO:0000256" key="4">
    <source>
        <dbReference type="ARBA" id="ARBA00022989"/>
    </source>
</evidence>
<dbReference type="GO" id="GO:0015123">
    <property type="term" value="F:acetate transmembrane transporter activity"/>
    <property type="evidence" value="ECO:0007669"/>
    <property type="project" value="TreeGrafter"/>
</dbReference>
<feature type="transmembrane region" description="Helical" evidence="6">
    <location>
        <begin position="31"/>
        <end position="53"/>
    </location>
</feature>